<proteinExistence type="predicted"/>
<dbReference type="InterPro" id="IPR005693">
    <property type="entry name" value="Mce"/>
</dbReference>
<feature type="domain" description="Mce/MlaD" evidence="2">
    <location>
        <begin position="39"/>
        <end position="115"/>
    </location>
</feature>
<dbReference type="InterPro" id="IPR052336">
    <property type="entry name" value="MlaD_Phospholipid_Transporter"/>
</dbReference>
<feature type="compositionally biased region" description="Low complexity" evidence="1">
    <location>
        <begin position="374"/>
        <end position="393"/>
    </location>
</feature>
<organism evidence="4 5">
    <name type="scientific">Kutzneria viridogrisea</name>
    <dbReference type="NCBI Taxonomy" id="47990"/>
    <lineage>
        <taxon>Bacteria</taxon>
        <taxon>Bacillati</taxon>
        <taxon>Actinomycetota</taxon>
        <taxon>Actinomycetes</taxon>
        <taxon>Pseudonocardiales</taxon>
        <taxon>Pseudonocardiaceae</taxon>
        <taxon>Kutzneria</taxon>
    </lineage>
</organism>
<name>A0ABR6BM54_9PSEU</name>
<dbReference type="EMBL" id="JACJID010000004">
    <property type="protein sequence ID" value="MBA8927987.1"/>
    <property type="molecule type" value="Genomic_DNA"/>
</dbReference>
<feature type="domain" description="Mammalian cell entry C-terminal" evidence="3">
    <location>
        <begin position="122"/>
        <end position="289"/>
    </location>
</feature>
<dbReference type="Pfam" id="PF11887">
    <property type="entry name" value="Mce4_CUP1"/>
    <property type="match status" value="1"/>
</dbReference>
<evidence type="ECO:0000313" key="4">
    <source>
        <dbReference type="EMBL" id="MBA8927987.1"/>
    </source>
</evidence>
<comment type="caution">
    <text evidence="4">The sequence shown here is derived from an EMBL/GenBank/DDBJ whole genome shotgun (WGS) entry which is preliminary data.</text>
</comment>
<evidence type="ECO:0000259" key="3">
    <source>
        <dbReference type="Pfam" id="PF11887"/>
    </source>
</evidence>
<dbReference type="PANTHER" id="PTHR33371">
    <property type="entry name" value="INTERMEMBRANE PHOSPHOLIPID TRANSPORT SYSTEM BINDING PROTEIN MLAD-RELATED"/>
    <property type="match status" value="1"/>
</dbReference>
<dbReference type="RefSeq" id="WP_182838667.1">
    <property type="nucleotide sequence ID" value="NZ_BAAABQ010000030.1"/>
</dbReference>
<dbReference type="PANTHER" id="PTHR33371:SF16">
    <property type="entry name" value="MCE-FAMILY PROTEIN MCE3F"/>
    <property type="match status" value="1"/>
</dbReference>
<gene>
    <name evidence="4" type="ORF">BC739_005204</name>
</gene>
<dbReference type="InterPro" id="IPR003399">
    <property type="entry name" value="Mce/MlaD"/>
</dbReference>
<evidence type="ECO:0000259" key="2">
    <source>
        <dbReference type="Pfam" id="PF02470"/>
    </source>
</evidence>
<reference evidence="4 5" key="1">
    <citation type="submission" date="2020-08" db="EMBL/GenBank/DDBJ databases">
        <title>Genomic Encyclopedia of Archaeal and Bacterial Type Strains, Phase II (KMG-II): from individual species to whole genera.</title>
        <authorList>
            <person name="Goeker M."/>
        </authorList>
    </citation>
    <scope>NUCLEOTIDE SEQUENCE [LARGE SCALE GENOMIC DNA]</scope>
    <source>
        <strain evidence="4 5">DSM 43850</strain>
    </source>
</reference>
<evidence type="ECO:0000313" key="5">
    <source>
        <dbReference type="Proteomes" id="UP000517916"/>
    </source>
</evidence>
<dbReference type="Pfam" id="PF02470">
    <property type="entry name" value="MlaD"/>
    <property type="match status" value="1"/>
</dbReference>
<feature type="region of interest" description="Disordered" evidence="1">
    <location>
        <begin position="349"/>
        <end position="407"/>
    </location>
</feature>
<evidence type="ECO:0000256" key="1">
    <source>
        <dbReference type="SAM" id="MobiDB-lite"/>
    </source>
</evidence>
<dbReference type="Proteomes" id="UP000517916">
    <property type="component" value="Unassembled WGS sequence"/>
</dbReference>
<sequence length="407" mass="42779">MIARRTRWQVAVFVLIAVVGLTYAGARYAGLGRYLGDTGYQVRLQLADSGGIFTNAEVSYRGVTVGRVQALDLTGSGVEAVLRIDSSAPPIPAASKAVVANRSAVGEQYVDLEPGEDKPPYLVDGSVIPQDRSTLPPGADQVLSNLDSLVRSVPADSLRTVVDELDKSFAGTGPDLQRLLDNARSLTDTANRHLAQAKQLLSSGRTVLDTQRQDSALITSFSSSLALIAQQLRKSDPDLRALISVTPAAALPVDDILRGSGQNLSVLLANLFTTTAITSSRRAGIEELLVAYPVITAFTPGLSPDGTGHLGLILNFFNPSPCTKGYESTRERPANDLNPLPANDKAYCAEPPNSPIAVRGSQNVPYGGMPQLSGGTPAAAQQQPLPGALGALQDPGPRDLAQLLGVK</sequence>
<dbReference type="InterPro" id="IPR024516">
    <property type="entry name" value="Mce_C"/>
</dbReference>
<dbReference type="NCBIfam" id="TIGR00996">
    <property type="entry name" value="Mtu_fam_mce"/>
    <property type="match status" value="1"/>
</dbReference>
<accession>A0ABR6BM54</accession>
<protein>
    <submittedName>
        <fullName evidence="4">Phospholipid/cholesterol/gamma-HCH transport system substrate-binding protein</fullName>
    </submittedName>
</protein>
<keyword evidence="5" id="KW-1185">Reference proteome</keyword>